<organism evidence="1">
    <name type="scientific">Arundo donax</name>
    <name type="common">Giant reed</name>
    <name type="synonym">Donax arundinaceus</name>
    <dbReference type="NCBI Taxonomy" id="35708"/>
    <lineage>
        <taxon>Eukaryota</taxon>
        <taxon>Viridiplantae</taxon>
        <taxon>Streptophyta</taxon>
        <taxon>Embryophyta</taxon>
        <taxon>Tracheophyta</taxon>
        <taxon>Spermatophyta</taxon>
        <taxon>Magnoliopsida</taxon>
        <taxon>Liliopsida</taxon>
        <taxon>Poales</taxon>
        <taxon>Poaceae</taxon>
        <taxon>PACMAD clade</taxon>
        <taxon>Arundinoideae</taxon>
        <taxon>Arundineae</taxon>
        <taxon>Arundo</taxon>
    </lineage>
</organism>
<dbReference type="EMBL" id="GBRH01262475">
    <property type="protein sequence ID" value="JAD35420.1"/>
    <property type="molecule type" value="Transcribed_RNA"/>
</dbReference>
<proteinExistence type="predicted"/>
<sequence length="22" mass="2610">MKFPRCSHYQIANNITCVQNEL</sequence>
<reference evidence="1" key="2">
    <citation type="journal article" date="2015" name="Data Brief">
        <title>Shoot transcriptome of the giant reed, Arundo donax.</title>
        <authorList>
            <person name="Barrero R.A."/>
            <person name="Guerrero F.D."/>
            <person name="Moolhuijzen P."/>
            <person name="Goolsby J.A."/>
            <person name="Tidwell J."/>
            <person name="Bellgard S.E."/>
            <person name="Bellgard M.I."/>
        </authorList>
    </citation>
    <scope>NUCLEOTIDE SEQUENCE</scope>
    <source>
        <tissue evidence="1">Shoot tissue taken approximately 20 cm above the soil surface</tissue>
    </source>
</reference>
<reference evidence="1" key="1">
    <citation type="submission" date="2014-09" db="EMBL/GenBank/DDBJ databases">
        <authorList>
            <person name="Magalhaes I.L.F."/>
            <person name="Oliveira U."/>
            <person name="Santos F.R."/>
            <person name="Vidigal T.H.D.A."/>
            <person name="Brescovit A.D."/>
            <person name="Santos A.J."/>
        </authorList>
    </citation>
    <scope>NUCLEOTIDE SEQUENCE</scope>
    <source>
        <tissue evidence="1">Shoot tissue taken approximately 20 cm above the soil surface</tissue>
    </source>
</reference>
<protein>
    <submittedName>
        <fullName evidence="1">Uncharacterized protein</fullName>
    </submittedName>
</protein>
<accession>A0A0A8ZF92</accession>
<evidence type="ECO:0000313" key="1">
    <source>
        <dbReference type="EMBL" id="JAD35420.1"/>
    </source>
</evidence>
<dbReference type="AlphaFoldDB" id="A0A0A8ZF92"/>
<name>A0A0A8ZF92_ARUDO</name>